<keyword evidence="2 4" id="KW-0863">Zinc-finger</keyword>
<dbReference type="SUPFAM" id="SSF90229">
    <property type="entry name" value="CCCH zinc finger"/>
    <property type="match status" value="1"/>
</dbReference>
<dbReference type="OrthoDB" id="410307at2759"/>
<feature type="domain" description="C3H1-type" evidence="6">
    <location>
        <begin position="243"/>
        <end position="269"/>
    </location>
</feature>
<dbReference type="AlphaFoldDB" id="A0A0V1PS98"/>
<comment type="caution">
    <text evidence="7">The sequence shown here is derived from an EMBL/GenBank/DDBJ whole genome shotgun (WGS) entry which is preliminary data.</text>
</comment>
<protein>
    <recommendedName>
        <fullName evidence="6">C3H1-type domain-containing protein</fullName>
    </recommendedName>
</protein>
<feature type="zinc finger region" description="C3H1-type" evidence="4">
    <location>
        <begin position="331"/>
        <end position="354"/>
    </location>
</feature>
<dbReference type="PANTHER" id="PTHR46156">
    <property type="entry name" value="CCCH ZINGC FINGER"/>
    <property type="match status" value="1"/>
</dbReference>
<evidence type="ECO:0000256" key="3">
    <source>
        <dbReference type="ARBA" id="ARBA00022833"/>
    </source>
</evidence>
<feature type="compositionally biased region" description="Acidic residues" evidence="5">
    <location>
        <begin position="459"/>
        <end position="475"/>
    </location>
</feature>
<keyword evidence="3 4" id="KW-0862">Zinc</keyword>
<feature type="domain" description="C3H1-type" evidence="6">
    <location>
        <begin position="270"/>
        <end position="296"/>
    </location>
</feature>
<evidence type="ECO:0000256" key="5">
    <source>
        <dbReference type="SAM" id="MobiDB-lite"/>
    </source>
</evidence>
<organism evidence="7 8">
    <name type="scientific">Debaryomyces fabryi</name>
    <dbReference type="NCBI Taxonomy" id="58627"/>
    <lineage>
        <taxon>Eukaryota</taxon>
        <taxon>Fungi</taxon>
        <taxon>Dikarya</taxon>
        <taxon>Ascomycota</taxon>
        <taxon>Saccharomycotina</taxon>
        <taxon>Pichiomycetes</taxon>
        <taxon>Debaryomycetaceae</taxon>
        <taxon>Debaryomyces</taxon>
    </lineage>
</organism>
<evidence type="ECO:0000313" key="8">
    <source>
        <dbReference type="Proteomes" id="UP000054251"/>
    </source>
</evidence>
<feature type="zinc finger region" description="C3H1-type" evidence="4">
    <location>
        <begin position="243"/>
        <end position="269"/>
    </location>
</feature>
<reference evidence="7 8" key="1">
    <citation type="submission" date="2015-11" db="EMBL/GenBank/DDBJ databases">
        <title>The genome of Debaryomyces fabryi.</title>
        <authorList>
            <person name="Tafer H."/>
            <person name="Lopandic K."/>
        </authorList>
    </citation>
    <scope>NUCLEOTIDE SEQUENCE [LARGE SCALE GENOMIC DNA]</scope>
    <source>
        <strain evidence="7 8">CBS 789</strain>
    </source>
</reference>
<dbReference type="GO" id="GO:0008270">
    <property type="term" value="F:zinc ion binding"/>
    <property type="evidence" value="ECO:0007669"/>
    <property type="project" value="UniProtKB-KW"/>
</dbReference>
<name>A0A0V1PS98_9ASCO</name>
<evidence type="ECO:0000313" key="7">
    <source>
        <dbReference type="EMBL" id="KRZ99017.1"/>
    </source>
</evidence>
<evidence type="ECO:0000256" key="1">
    <source>
        <dbReference type="ARBA" id="ARBA00022723"/>
    </source>
</evidence>
<sequence length="475" mass="54187">MSSVPDSDELKAKYAEIAALKKAINEKKQEKSMPGPLATGYDGHYYGNVNVNRGGFRNGYRGGFKGRHNNYPYVGGYSNSRRGNMHRNMSVVFNNNITNDKDIESSQNDESNVTEPKYVSSISKSGMSLVNSEVYEKDKIKIIQRSENAKQMQDQIKQKKKANAIRTRVFKNQSKTDSYDRVKVDGDTFAVTNNGDDLVLLTIPTGEKPKTIVWNNKTYTRKINGDLKNQTPRRGSCKYKHDQNYIKLCRQYLSNNCHNKNCLLSHSPSQYNTPLCRYFLENKCVNPQCTYEHVLPKNYDKPNYEIWVCRPFAIGGSCSRGRKCPFMHLFVCPDFQEIGNCPRGKSCTLAHSATLSTQRLMLSKDKLQPDTEVLIESDSEDNDQTPQIINSYTIDPSSLFETSRDGKYDIYIDNDGSESTNTVKNEANKNTFKENSEFMIHLDSDSEQERENNSGSDSYESETDDLQENNDFIEF</sequence>
<dbReference type="InterPro" id="IPR000571">
    <property type="entry name" value="Znf_CCCH"/>
</dbReference>
<feature type="compositionally biased region" description="Basic and acidic residues" evidence="5">
    <location>
        <begin position="434"/>
        <end position="452"/>
    </location>
</feature>
<feature type="region of interest" description="Disordered" evidence="5">
    <location>
        <begin position="434"/>
        <end position="475"/>
    </location>
</feature>
<dbReference type="EMBL" id="LMYN01000182">
    <property type="protein sequence ID" value="KRZ99017.1"/>
    <property type="molecule type" value="Genomic_DNA"/>
</dbReference>
<dbReference type="PROSITE" id="PS50103">
    <property type="entry name" value="ZF_C3H1"/>
    <property type="match status" value="4"/>
</dbReference>
<feature type="domain" description="C3H1-type" evidence="6">
    <location>
        <begin position="303"/>
        <end position="328"/>
    </location>
</feature>
<dbReference type="PANTHER" id="PTHR46156:SF1">
    <property type="entry name" value="ZINC FINGER CCCH DOMAIN-CONTAINING PROTEIN 3"/>
    <property type="match status" value="1"/>
</dbReference>
<feature type="domain" description="C3H1-type" evidence="6">
    <location>
        <begin position="331"/>
        <end position="354"/>
    </location>
</feature>
<evidence type="ECO:0000259" key="6">
    <source>
        <dbReference type="PROSITE" id="PS50103"/>
    </source>
</evidence>
<dbReference type="InterPro" id="IPR036855">
    <property type="entry name" value="Znf_CCCH_sf"/>
</dbReference>
<dbReference type="RefSeq" id="XP_015465120.1">
    <property type="nucleotide sequence ID" value="XM_015614054.1"/>
</dbReference>
<keyword evidence="1 4" id="KW-0479">Metal-binding</keyword>
<dbReference type="Pfam" id="PF00642">
    <property type="entry name" value="zf-CCCH"/>
    <property type="match status" value="1"/>
</dbReference>
<feature type="zinc finger region" description="C3H1-type" evidence="4">
    <location>
        <begin position="270"/>
        <end position="296"/>
    </location>
</feature>
<keyword evidence="8" id="KW-1185">Reference proteome</keyword>
<evidence type="ECO:0000256" key="2">
    <source>
        <dbReference type="ARBA" id="ARBA00022771"/>
    </source>
</evidence>
<dbReference type="GeneID" id="26842234"/>
<evidence type="ECO:0000256" key="4">
    <source>
        <dbReference type="PROSITE-ProRule" id="PRU00723"/>
    </source>
</evidence>
<dbReference type="SMART" id="SM00356">
    <property type="entry name" value="ZnF_C3H1"/>
    <property type="match status" value="4"/>
</dbReference>
<accession>A0A0V1PS98</accession>
<dbReference type="Gene3D" id="4.10.1000.10">
    <property type="entry name" value="Zinc finger, CCCH-type"/>
    <property type="match status" value="1"/>
</dbReference>
<gene>
    <name evidence="7" type="ORF">AC631_05225</name>
</gene>
<feature type="zinc finger region" description="C3H1-type" evidence="4">
    <location>
        <begin position="303"/>
        <end position="328"/>
    </location>
</feature>
<dbReference type="Proteomes" id="UP000054251">
    <property type="component" value="Unassembled WGS sequence"/>
</dbReference>
<proteinExistence type="predicted"/>